<dbReference type="SUPFAM" id="SSF52540">
    <property type="entry name" value="P-loop containing nucleoside triphosphate hydrolases"/>
    <property type="match status" value="1"/>
</dbReference>
<keyword evidence="2" id="KW-0547">Nucleotide-binding</keyword>
<keyword evidence="6" id="KW-0413">Isomerase</keyword>
<dbReference type="SUPFAM" id="SSF158702">
    <property type="entry name" value="Sec63 N-terminal domain-like"/>
    <property type="match status" value="1"/>
</dbReference>
<evidence type="ECO:0000259" key="12">
    <source>
        <dbReference type="PROSITE" id="PS51194"/>
    </source>
</evidence>
<dbReference type="InterPro" id="IPR027417">
    <property type="entry name" value="P-loop_NTPase"/>
</dbReference>
<evidence type="ECO:0000256" key="9">
    <source>
        <dbReference type="ARBA" id="ARBA00034808"/>
    </source>
</evidence>
<feature type="domain" description="Helicase C-terminal" evidence="12">
    <location>
        <begin position="242"/>
        <end position="435"/>
    </location>
</feature>
<keyword evidence="14" id="KW-1185">Reference proteome</keyword>
<dbReference type="SMART" id="SM00490">
    <property type="entry name" value="HELICc"/>
    <property type="match status" value="1"/>
</dbReference>
<keyword evidence="5" id="KW-0067">ATP-binding</keyword>
<comment type="catalytic activity">
    <reaction evidence="10">
        <text>ATP + H2O = ADP + phosphate + H(+)</text>
        <dbReference type="Rhea" id="RHEA:13065"/>
        <dbReference type="ChEBI" id="CHEBI:15377"/>
        <dbReference type="ChEBI" id="CHEBI:15378"/>
        <dbReference type="ChEBI" id="CHEBI:30616"/>
        <dbReference type="ChEBI" id="CHEBI:43474"/>
        <dbReference type="ChEBI" id="CHEBI:456216"/>
        <dbReference type="EC" id="5.6.2.4"/>
    </reaction>
</comment>
<reference evidence="13 14" key="1">
    <citation type="journal article" date="2016" name="Mol. Biol. Evol.">
        <title>Comparative Genomics of Early-Diverging Mushroom-Forming Fungi Provides Insights into the Origins of Lignocellulose Decay Capabilities.</title>
        <authorList>
            <person name="Nagy L.G."/>
            <person name="Riley R."/>
            <person name="Tritt A."/>
            <person name="Adam C."/>
            <person name="Daum C."/>
            <person name="Floudas D."/>
            <person name="Sun H."/>
            <person name="Yadav J.S."/>
            <person name="Pangilinan J."/>
            <person name="Larsson K.H."/>
            <person name="Matsuura K."/>
            <person name="Barry K."/>
            <person name="Labutti K."/>
            <person name="Kuo R."/>
            <person name="Ohm R.A."/>
            <person name="Bhattacharya S.S."/>
            <person name="Shirouzu T."/>
            <person name="Yoshinaga Y."/>
            <person name="Martin F.M."/>
            <person name="Grigoriev I.V."/>
            <person name="Hibbett D.S."/>
        </authorList>
    </citation>
    <scope>NUCLEOTIDE SEQUENCE [LARGE SCALE GENOMIC DNA]</scope>
    <source>
        <strain evidence="13 14">HHB9708</strain>
    </source>
</reference>
<protein>
    <recommendedName>
        <fullName evidence="9">DNA 3'-5' helicase</fullName>
        <ecNumber evidence="9">5.6.2.4</ecNumber>
    </recommendedName>
</protein>
<evidence type="ECO:0000256" key="8">
    <source>
        <dbReference type="ARBA" id="ARBA00034617"/>
    </source>
</evidence>
<dbReference type="OrthoDB" id="5575at2759"/>
<keyword evidence="7" id="KW-0469">Meiosis</keyword>
<dbReference type="Gene3D" id="3.40.50.300">
    <property type="entry name" value="P-loop containing nucleotide triphosphate hydrolases"/>
    <property type="match status" value="2"/>
</dbReference>
<evidence type="ECO:0000313" key="13">
    <source>
        <dbReference type="EMBL" id="KZS90015.1"/>
    </source>
</evidence>
<dbReference type="InterPro" id="IPR052247">
    <property type="entry name" value="Meiotic_Crossover_Helicase"/>
</dbReference>
<dbReference type="Gene3D" id="1.10.10.10">
    <property type="entry name" value="Winged helix-like DNA-binding domain superfamily/Winged helix DNA-binding domain"/>
    <property type="match status" value="1"/>
</dbReference>
<sequence length="814" mass="91344">MHASADIYRGLFKFGVFNAVQSQCFSQVNRLYSQTQSSLTAPTGSGKTVLFELAVIRLFAKLQGHASSCKCIYLAPTKALCSERYRDWSAKFEVLGITCCELTGDTVIDGRDPWGNAKNASIIISTPEKLDSLSRQWNDHVTILSQIKVFLVHILNETRGSVLEVVISRMKARGSAIRFMLVSATVPNIEDIAAWIKGHSNENTVVKQFGEEYRSCKLTRFVKAYPKKNQNDFQFNRKLDFELYAAMEEHSERKPVLIFVATRKGVIGTADQLSKDFTKALEQRRNTPWQKPARYAMAACHMTSLTLDFATNGIGVHHAGLSMEDRRMTETLFLNRTLHVVVATSTLAMGVNLPAHTVVIKGTRIWQDTEWKEYSDLDVIQMMGRALTPVLDKEGVVIIMCDSQSEYKYQRMKAGETVIESSLHMNLVEHLNSEIGLGTITDTASANLWLQDSFLYQRIQKNPSRYGLTGQAHDSWRQRLEALVTNSINKLRETELVQDLDGKDRFCLTEFGEIMSKYYLRHTTVCLILDLNPCASVRDIVYNLIKDDDAIRFKIKKVEKPADKTFILIQAILGGVSLSNPIYKSPDSQPHLDAMTVFRHASRIVRVVGDVAIAKQNGAQLKHSMDLLRSLNAKAWEDRPIVLRQLDKLGEKSYLFIDMLSRLAVVLASHGITSIPILRAQNAVRLGNLLNRKRQFGEELLASANELPQYTVSVSEVSVATFGGTQPIAATLEVICGLEKQLVEPTKSKKNKRSLGMTTVLTLTSDYKWIDYRRIPQSFSVVASLDKPSQSVVVHISPVRTSVAYLICFFTSPG</sequence>
<evidence type="ECO:0000256" key="7">
    <source>
        <dbReference type="ARBA" id="ARBA00023254"/>
    </source>
</evidence>
<dbReference type="InterPro" id="IPR036388">
    <property type="entry name" value="WH-like_DNA-bd_sf"/>
</dbReference>
<dbReference type="SMART" id="SM00973">
    <property type="entry name" value="Sec63"/>
    <property type="match status" value="1"/>
</dbReference>
<dbReference type="InterPro" id="IPR036390">
    <property type="entry name" value="WH_DNA-bd_sf"/>
</dbReference>
<dbReference type="PROSITE" id="PS51192">
    <property type="entry name" value="HELICASE_ATP_BIND_1"/>
    <property type="match status" value="1"/>
</dbReference>
<evidence type="ECO:0000313" key="14">
    <source>
        <dbReference type="Proteomes" id="UP000076722"/>
    </source>
</evidence>
<evidence type="ECO:0000256" key="4">
    <source>
        <dbReference type="ARBA" id="ARBA00022806"/>
    </source>
</evidence>
<dbReference type="InterPro" id="IPR004179">
    <property type="entry name" value="Sec63-dom"/>
</dbReference>
<dbReference type="PANTHER" id="PTHR47835:SF3">
    <property type="entry name" value="HELICASE FOR MEIOSIS 1"/>
    <property type="match status" value="1"/>
</dbReference>
<dbReference type="SUPFAM" id="SSF46785">
    <property type="entry name" value="Winged helix' DNA-binding domain"/>
    <property type="match status" value="1"/>
</dbReference>
<proteinExistence type="inferred from homology"/>
<dbReference type="CDD" id="cd18795">
    <property type="entry name" value="SF2_C_Ski2"/>
    <property type="match status" value="1"/>
</dbReference>
<evidence type="ECO:0000256" key="1">
    <source>
        <dbReference type="ARBA" id="ARBA00010140"/>
    </source>
</evidence>
<dbReference type="GO" id="GO:0016787">
    <property type="term" value="F:hydrolase activity"/>
    <property type="evidence" value="ECO:0007669"/>
    <property type="project" value="UniProtKB-KW"/>
</dbReference>
<dbReference type="EC" id="5.6.2.4" evidence="9"/>
<dbReference type="GO" id="GO:0003676">
    <property type="term" value="F:nucleic acid binding"/>
    <property type="evidence" value="ECO:0007669"/>
    <property type="project" value="InterPro"/>
</dbReference>
<dbReference type="GO" id="GO:0005524">
    <property type="term" value="F:ATP binding"/>
    <property type="evidence" value="ECO:0007669"/>
    <property type="project" value="UniProtKB-KW"/>
</dbReference>
<dbReference type="InterPro" id="IPR011545">
    <property type="entry name" value="DEAD/DEAH_box_helicase_dom"/>
</dbReference>
<evidence type="ECO:0000256" key="10">
    <source>
        <dbReference type="ARBA" id="ARBA00048988"/>
    </source>
</evidence>
<dbReference type="Pfam" id="PF00271">
    <property type="entry name" value="Helicase_C"/>
    <property type="match status" value="1"/>
</dbReference>
<dbReference type="Proteomes" id="UP000076722">
    <property type="component" value="Unassembled WGS sequence"/>
</dbReference>
<organism evidence="13 14">
    <name type="scientific">Sistotremastrum niveocremeum HHB9708</name>
    <dbReference type="NCBI Taxonomy" id="1314777"/>
    <lineage>
        <taxon>Eukaryota</taxon>
        <taxon>Fungi</taxon>
        <taxon>Dikarya</taxon>
        <taxon>Basidiomycota</taxon>
        <taxon>Agaricomycotina</taxon>
        <taxon>Agaricomycetes</taxon>
        <taxon>Sistotremastrales</taxon>
        <taxon>Sistotremastraceae</taxon>
        <taxon>Sertulicium</taxon>
        <taxon>Sertulicium niveocremeum</taxon>
    </lineage>
</organism>
<dbReference type="PANTHER" id="PTHR47835">
    <property type="entry name" value="HFM1, ATP DEPENDENT DNA HELICASE HOMOLOG"/>
    <property type="match status" value="1"/>
</dbReference>
<dbReference type="SMART" id="SM00487">
    <property type="entry name" value="DEXDc"/>
    <property type="match status" value="1"/>
</dbReference>
<dbReference type="InterPro" id="IPR057842">
    <property type="entry name" value="WH_MER3"/>
</dbReference>
<dbReference type="AlphaFoldDB" id="A0A164QVV8"/>
<evidence type="ECO:0000256" key="5">
    <source>
        <dbReference type="ARBA" id="ARBA00022840"/>
    </source>
</evidence>
<feature type="domain" description="Helicase ATP-binding" evidence="11">
    <location>
        <begin position="28"/>
        <end position="204"/>
    </location>
</feature>
<evidence type="ECO:0000256" key="2">
    <source>
        <dbReference type="ARBA" id="ARBA00022741"/>
    </source>
</evidence>
<dbReference type="GO" id="GO:0043138">
    <property type="term" value="F:3'-5' DNA helicase activity"/>
    <property type="evidence" value="ECO:0007669"/>
    <property type="project" value="UniProtKB-EC"/>
</dbReference>
<evidence type="ECO:0000256" key="3">
    <source>
        <dbReference type="ARBA" id="ARBA00022801"/>
    </source>
</evidence>
<dbReference type="Pfam" id="PF23445">
    <property type="entry name" value="WHD_SNRNP200"/>
    <property type="match status" value="1"/>
</dbReference>
<dbReference type="Gene3D" id="1.10.3380.10">
    <property type="entry name" value="Sec63 N-terminal domain-like domain"/>
    <property type="match status" value="2"/>
</dbReference>
<dbReference type="InterPro" id="IPR014001">
    <property type="entry name" value="Helicase_ATP-bd"/>
</dbReference>
<comment type="similarity">
    <text evidence="1">Belongs to the helicase family. SKI2 subfamily.</text>
</comment>
<accession>A0A164QVV8</accession>
<dbReference type="Pfam" id="PF00270">
    <property type="entry name" value="DEAD"/>
    <property type="match status" value="1"/>
</dbReference>
<gene>
    <name evidence="13" type="ORF">SISNIDRAFT_416221</name>
</gene>
<dbReference type="PROSITE" id="PS51194">
    <property type="entry name" value="HELICASE_CTER"/>
    <property type="match status" value="1"/>
</dbReference>
<dbReference type="GO" id="GO:0051321">
    <property type="term" value="P:meiotic cell cycle"/>
    <property type="evidence" value="ECO:0007669"/>
    <property type="project" value="UniProtKB-KW"/>
</dbReference>
<dbReference type="InterPro" id="IPR001650">
    <property type="entry name" value="Helicase_C-like"/>
</dbReference>
<dbReference type="Pfam" id="PF02889">
    <property type="entry name" value="Sec63"/>
    <property type="match status" value="1"/>
</dbReference>
<dbReference type="FunFam" id="1.10.10.10:FF:000012">
    <property type="entry name" value="U5 small nuclear ribonucleoprotein helicase"/>
    <property type="match status" value="1"/>
</dbReference>
<name>A0A164QVV8_9AGAM</name>
<dbReference type="EMBL" id="KV419424">
    <property type="protein sequence ID" value="KZS90015.1"/>
    <property type="molecule type" value="Genomic_DNA"/>
</dbReference>
<keyword evidence="3 13" id="KW-0378">Hydrolase</keyword>
<keyword evidence="4" id="KW-0347">Helicase</keyword>
<evidence type="ECO:0000259" key="11">
    <source>
        <dbReference type="PROSITE" id="PS51192"/>
    </source>
</evidence>
<evidence type="ECO:0000256" key="6">
    <source>
        <dbReference type="ARBA" id="ARBA00023235"/>
    </source>
</evidence>
<comment type="catalytic activity">
    <reaction evidence="8">
        <text>Couples ATP hydrolysis with the unwinding of duplex DNA by translocating in the 3'-5' direction.</text>
        <dbReference type="EC" id="5.6.2.4"/>
    </reaction>
</comment>
<dbReference type="STRING" id="1314777.A0A164QVV8"/>